<dbReference type="PANTHER" id="PTHR13239">
    <property type="entry name" value="PROTEIN REQUIRED FOR HYPHAL ANASTOMOSIS HAM-2"/>
    <property type="match status" value="1"/>
</dbReference>
<protein>
    <recommendedName>
        <fullName evidence="1">Far11/STRP N-terminal domain-containing protein</fullName>
    </recommendedName>
</protein>
<dbReference type="InterPro" id="IPR012486">
    <property type="entry name" value="Far11/STRP_N"/>
</dbReference>
<feature type="non-terminal residue" evidence="2">
    <location>
        <position position="1"/>
    </location>
</feature>
<feature type="domain" description="Far11/STRP N-terminal" evidence="1">
    <location>
        <begin position="2"/>
        <end position="97"/>
    </location>
</feature>
<dbReference type="InterPro" id="IPR040185">
    <property type="entry name" value="Far11/STRP"/>
</dbReference>
<comment type="caution">
    <text evidence="2">The sequence shown here is derived from an EMBL/GenBank/DDBJ whole genome shotgun (WGS) entry which is preliminary data.</text>
</comment>
<organism evidence="2 3">
    <name type="scientific">Rotaria magnacalcarata</name>
    <dbReference type="NCBI Taxonomy" id="392030"/>
    <lineage>
        <taxon>Eukaryota</taxon>
        <taxon>Metazoa</taxon>
        <taxon>Spiralia</taxon>
        <taxon>Gnathifera</taxon>
        <taxon>Rotifera</taxon>
        <taxon>Eurotatoria</taxon>
        <taxon>Bdelloidea</taxon>
        <taxon>Philodinida</taxon>
        <taxon>Philodinidae</taxon>
        <taxon>Rotaria</taxon>
    </lineage>
</organism>
<dbReference type="Proteomes" id="UP000681720">
    <property type="component" value="Unassembled WGS sequence"/>
</dbReference>
<dbReference type="AlphaFoldDB" id="A0A8S3KAS9"/>
<reference evidence="2" key="1">
    <citation type="submission" date="2021-02" db="EMBL/GenBank/DDBJ databases">
        <authorList>
            <person name="Nowell W R."/>
        </authorList>
    </citation>
    <scope>NUCLEOTIDE SEQUENCE</scope>
</reference>
<dbReference type="GO" id="GO:0005829">
    <property type="term" value="C:cytosol"/>
    <property type="evidence" value="ECO:0007669"/>
    <property type="project" value="TreeGrafter"/>
</dbReference>
<evidence type="ECO:0000313" key="3">
    <source>
        <dbReference type="Proteomes" id="UP000681720"/>
    </source>
</evidence>
<dbReference type="PANTHER" id="PTHR13239:SF4">
    <property type="entry name" value="AT25231P"/>
    <property type="match status" value="1"/>
</dbReference>
<gene>
    <name evidence="2" type="ORF">GIL414_LOCUS87295</name>
</gene>
<feature type="non-terminal residue" evidence="2">
    <location>
        <position position="102"/>
    </location>
</feature>
<name>A0A8S3KAS9_9BILA</name>
<accession>A0A8S3KAS9</accession>
<evidence type="ECO:0000313" key="2">
    <source>
        <dbReference type="EMBL" id="CAF5226782.1"/>
    </source>
</evidence>
<dbReference type="Pfam" id="PF07923">
    <property type="entry name" value="N1221"/>
    <property type="match status" value="1"/>
</dbReference>
<dbReference type="GO" id="GO:0007010">
    <property type="term" value="P:cytoskeleton organization"/>
    <property type="evidence" value="ECO:0007669"/>
    <property type="project" value="TreeGrafter"/>
</dbReference>
<sequence length="102" mass="11827">VIISILYTIIEFARQINENTDEQWKNFQKLLKNELSHPNDNDELFASTLYHAICVFCNAPSPPLPIRKLLLLLWKILLFTLGGLDDAFEQKNIARNEQILES</sequence>
<evidence type="ECO:0000259" key="1">
    <source>
        <dbReference type="Pfam" id="PF07923"/>
    </source>
</evidence>
<dbReference type="EMBL" id="CAJOBJ010379207">
    <property type="protein sequence ID" value="CAF5226782.1"/>
    <property type="molecule type" value="Genomic_DNA"/>
</dbReference>
<proteinExistence type="predicted"/>